<dbReference type="Gene3D" id="1.20.120.910">
    <property type="entry name" value="DksA, coiled-coil domain"/>
    <property type="match status" value="1"/>
</dbReference>
<evidence type="ECO:0000256" key="2">
    <source>
        <dbReference type="ARBA" id="ARBA00022771"/>
    </source>
</evidence>
<dbReference type="AlphaFoldDB" id="A0A1F5FJ85"/>
<proteinExistence type="predicted"/>
<dbReference type="Proteomes" id="UP000176682">
    <property type="component" value="Unassembled WGS sequence"/>
</dbReference>
<dbReference type="SUPFAM" id="SSF57716">
    <property type="entry name" value="Glucocorticoid receptor-like (DNA-binding domain)"/>
    <property type="match status" value="1"/>
</dbReference>
<evidence type="ECO:0000256" key="4">
    <source>
        <dbReference type="PROSITE-ProRule" id="PRU00510"/>
    </source>
</evidence>
<dbReference type="PANTHER" id="PTHR33823">
    <property type="entry name" value="RNA POLYMERASE-BINDING TRANSCRIPTION FACTOR DKSA-RELATED"/>
    <property type="match status" value="1"/>
</dbReference>
<dbReference type="InterPro" id="IPR000962">
    <property type="entry name" value="Znf_DskA_TraR"/>
</dbReference>
<evidence type="ECO:0000313" key="7">
    <source>
        <dbReference type="EMBL" id="OGD79705.1"/>
    </source>
</evidence>
<organism evidence="7 8">
    <name type="scientific">Candidatus Collierbacteria bacterium RIFOXYB1_FULL_49_13</name>
    <dbReference type="NCBI Taxonomy" id="1817728"/>
    <lineage>
        <taxon>Bacteria</taxon>
        <taxon>Candidatus Collieribacteriota</taxon>
    </lineage>
</organism>
<feature type="compositionally biased region" description="Basic and acidic residues" evidence="5">
    <location>
        <begin position="17"/>
        <end position="33"/>
    </location>
</feature>
<dbReference type="GO" id="GO:0008270">
    <property type="term" value="F:zinc ion binding"/>
    <property type="evidence" value="ECO:0007669"/>
    <property type="project" value="UniProtKB-KW"/>
</dbReference>
<feature type="zinc finger region" description="dksA C4-type" evidence="4">
    <location>
        <begin position="79"/>
        <end position="103"/>
    </location>
</feature>
<accession>A0A1F5FJ85</accession>
<dbReference type="PANTHER" id="PTHR33823:SF4">
    <property type="entry name" value="GENERAL STRESS PROTEIN 16O"/>
    <property type="match status" value="1"/>
</dbReference>
<gene>
    <name evidence="7" type="ORF">A2368_03405</name>
</gene>
<dbReference type="EMBL" id="MFAM01000013">
    <property type="protein sequence ID" value="OGD79705.1"/>
    <property type="molecule type" value="Genomic_DNA"/>
</dbReference>
<name>A0A1F5FJ85_9BACT</name>
<reference evidence="7 8" key="1">
    <citation type="journal article" date="2016" name="Nat. Commun.">
        <title>Thousands of microbial genomes shed light on interconnected biogeochemical processes in an aquifer system.</title>
        <authorList>
            <person name="Anantharaman K."/>
            <person name="Brown C.T."/>
            <person name="Hug L.A."/>
            <person name="Sharon I."/>
            <person name="Castelle C.J."/>
            <person name="Probst A.J."/>
            <person name="Thomas B.C."/>
            <person name="Singh A."/>
            <person name="Wilkins M.J."/>
            <person name="Karaoz U."/>
            <person name="Brodie E.L."/>
            <person name="Williams K.H."/>
            <person name="Hubbard S.S."/>
            <person name="Banfield J.F."/>
        </authorList>
    </citation>
    <scope>NUCLEOTIDE SEQUENCE [LARGE SCALE GENOMIC DNA]</scope>
</reference>
<evidence type="ECO:0000313" key="8">
    <source>
        <dbReference type="Proteomes" id="UP000176682"/>
    </source>
</evidence>
<evidence type="ECO:0000259" key="6">
    <source>
        <dbReference type="Pfam" id="PF01258"/>
    </source>
</evidence>
<feature type="domain" description="Zinc finger DksA/TraR C4-type" evidence="6">
    <location>
        <begin position="74"/>
        <end position="108"/>
    </location>
</feature>
<sequence length="114" mass="12988">MYEYLVSEKKTLLKKRKDLEREDPFSDPGRTDDNAAVDTEVNEQMGHERVSAIREEVDKMLINVKKAMSRIKLGKYGICLNCGKLIDTDRLAVNPTAEYCMTCEKEIEAKNGEA</sequence>
<comment type="caution">
    <text evidence="7">The sequence shown here is derived from an EMBL/GenBank/DDBJ whole genome shotgun (WGS) entry which is preliminary data.</text>
</comment>
<keyword evidence="2" id="KW-0863">Zinc-finger</keyword>
<protein>
    <recommendedName>
        <fullName evidence="6">Zinc finger DksA/TraR C4-type domain-containing protein</fullName>
    </recommendedName>
</protein>
<dbReference type="PROSITE" id="PS51128">
    <property type="entry name" value="ZF_DKSA_2"/>
    <property type="match status" value="1"/>
</dbReference>
<evidence type="ECO:0000256" key="5">
    <source>
        <dbReference type="SAM" id="MobiDB-lite"/>
    </source>
</evidence>
<keyword evidence="1" id="KW-0479">Metal-binding</keyword>
<evidence type="ECO:0000256" key="1">
    <source>
        <dbReference type="ARBA" id="ARBA00022723"/>
    </source>
</evidence>
<feature type="region of interest" description="Disordered" evidence="5">
    <location>
        <begin position="17"/>
        <end position="36"/>
    </location>
</feature>
<evidence type="ECO:0000256" key="3">
    <source>
        <dbReference type="ARBA" id="ARBA00022833"/>
    </source>
</evidence>
<keyword evidence="3" id="KW-0862">Zinc</keyword>
<dbReference type="Pfam" id="PF01258">
    <property type="entry name" value="zf-dskA_traR"/>
    <property type="match status" value="1"/>
</dbReference>